<evidence type="ECO:0000256" key="1">
    <source>
        <dbReference type="SAM" id="MobiDB-lite"/>
    </source>
</evidence>
<evidence type="ECO:0000259" key="2">
    <source>
        <dbReference type="Pfam" id="PF12016"/>
    </source>
</evidence>
<organism evidence="3 4">
    <name type="scientific">Aldrovandia affinis</name>
    <dbReference type="NCBI Taxonomy" id="143900"/>
    <lineage>
        <taxon>Eukaryota</taxon>
        <taxon>Metazoa</taxon>
        <taxon>Chordata</taxon>
        <taxon>Craniata</taxon>
        <taxon>Vertebrata</taxon>
        <taxon>Euteleostomi</taxon>
        <taxon>Actinopterygii</taxon>
        <taxon>Neopterygii</taxon>
        <taxon>Teleostei</taxon>
        <taxon>Notacanthiformes</taxon>
        <taxon>Halosauridae</taxon>
        <taxon>Aldrovandia</taxon>
    </lineage>
</organism>
<accession>A0AAD7WW51</accession>
<feature type="region of interest" description="Disordered" evidence="1">
    <location>
        <begin position="110"/>
        <end position="146"/>
    </location>
</feature>
<protein>
    <recommendedName>
        <fullName evidence="2">Stonin-2 N-terminal domain-containing protein</fullName>
    </recommendedName>
</protein>
<dbReference type="InterPro" id="IPR022699">
    <property type="entry name" value="Stonin2_N"/>
</dbReference>
<feature type="compositionally biased region" description="Polar residues" evidence="1">
    <location>
        <begin position="111"/>
        <end position="129"/>
    </location>
</feature>
<evidence type="ECO:0000313" key="4">
    <source>
        <dbReference type="Proteomes" id="UP001221898"/>
    </source>
</evidence>
<dbReference type="EMBL" id="JAINUG010000021">
    <property type="protein sequence ID" value="KAJ8411776.1"/>
    <property type="molecule type" value="Genomic_DNA"/>
</dbReference>
<keyword evidence="4" id="KW-1185">Reference proteome</keyword>
<comment type="caution">
    <text evidence="3">The sequence shown here is derived from an EMBL/GenBank/DDBJ whole genome shotgun (WGS) entry which is preliminary data.</text>
</comment>
<name>A0AAD7WW51_9TELE</name>
<gene>
    <name evidence="3" type="ORF">AAFF_G00154140</name>
</gene>
<feature type="domain" description="Stonin-2 N-terminal" evidence="2">
    <location>
        <begin position="71"/>
        <end position="152"/>
    </location>
</feature>
<evidence type="ECO:0000313" key="3">
    <source>
        <dbReference type="EMBL" id="KAJ8411776.1"/>
    </source>
</evidence>
<dbReference type="AlphaFoldDB" id="A0AAD7WW51"/>
<sequence>MTAVANDATDSDRTGWVAFADEPAWSNVQFQQDGNSNLQRSFMALPPEEAPPLDFTSGGGAGALGTLTQQNAWVQFDEKPWRSPSPSPSQVKGPRHSVCSSASFWSIAPPSESSWTGQSEEHSSLSMGASSCDLPSLPAEEPTNQTPSCVSSPMWCRAKQTQQLSSAPRLFNLSFNQLFHLPRR</sequence>
<dbReference type="Pfam" id="PF12016">
    <property type="entry name" value="Stonin2_N"/>
    <property type="match status" value="1"/>
</dbReference>
<dbReference type="Proteomes" id="UP001221898">
    <property type="component" value="Unassembled WGS sequence"/>
</dbReference>
<proteinExistence type="predicted"/>
<reference evidence="3" key="1">
    <citation type="journal article" date="2023" name="Science">
        <title>Genome structures resolve the early diversification of teleost fishes.</title>
        <authorList>
            <person name="Parey E."/>
            <person name="Louis A."/>
            <person name="Montfort J."/>
            <person name="Bouchez O."/>
            <person name="Roques C."/>
            <person name="Iampietro C."/>
            <person name="Lluch J."/>
            <person name="Castinel A."/>
            <person name="Donnadieu C."/>
            <person name="Desvignes T."/>
            <person name="Floi Bucao C."/>
            <person name="Jouanno E."/>
            <person name="Wen M."/>
            <person name="Mejri S."/>
            <person name="Dirks R."/>
            <person name="Jansen H."/>
            <person name="Henkel C."/>
            <person name="Chen W.J."/>
            <person name="Zahm M."/>
            <person name="Cabau C."/>
            <person name="Klopp C."/>
            <person name="Thompson A.W."/>
            <person name="Robinson-Rechavi M."/>
            <person name="Braasch I."/>
            <person name="Lecointre G."/>
            <person name="Bobe J."/>
            <person name="Postlethwait J.H."/>
            <person name="Berthelot C."/>
            <person name="Roest Crollius H."/>
            <person name="Guiguen Y."/>
        </authorList>
    </citation>
    <scope>NUCLEOTIDE SEQUENCE</scope>
    <source>
        <strain evidence="3">NC1722</strain>
    </source>
</reference>